<dbReference type="EMBL" id="CP097510">
    <property type="protein sequence ID" value="URE42026.1"/>
    <property type="molecule type" value="Genomic_DNA"/>
</dbReference>
<keyword evidence="1" id="KW-1133">Transmembrane helix</keyword>
<keyword evidence="1" id="KW-0812">Transmembrane</keyword>
<dbReference type="AlphaFoldDB" id="A0A9E7HX65"/>
<evidence type="ECO:0000256" key="1">
    <source>
        <dbReference type="SAM" id="Phobius"/>
    </source>
</evidence>
<gene>
    <name evidence="2" type="ORF">MUK42_16115</name>
</gene>
<proteinExistence type="predicted"/>
<dbReference type="GO" id="GO:0047372">
    <property type="term" value="F:monoacylglycerol lipase activity"/>
    <property type="evidence" value="ECO:0007669"/>
    <property type="project" value="TreeGrafter"/>
</dbReference>
<protein>
    <submittedName>
        <fullName evidence="2">Uncharacterized protein</fullName>
    </submittedName>
</protein>
<dbReference type="Proteomes" id="UP001055439">
    <property type="component" value="Chromosome 8"/>
</dbReference>
<feature type="transmembrane region" description="Helical" evidence="1">
    <location>
        <begin position="314"/>
        <end position="335"/>
    </location>
</feature>
<organism evidence="2 3">
    <name type="scientific">Musa troglodytarum</name>
    <name type="common">fe'i banana</name>
    <dbReference type="NCBI Taxonomy" id="320322"/>
    <lineage>
        <taxon>Eukaryota</taxon>
        <taxon>Viridiplantae</taxon>
        <taxon>Streptophyta</taxon>
        <taxon>Embryophyta</taxon>
        <taxon>Tracheophyta</taxon>
        <taxon>Spermatophyta</taxon>
        <taxon>Magnoliopsida</taxon>
        <taxon>Liliopsida</taxon>
        <taxon>Zingiberales</taxon>
        <taxon>Musaceae</taxon>
        <taxon>Musa</taxon>
    </lineage>
</organism>
<keyword evidence="1" id="KW-0472">Membrane</keyword>
<dbReference type="InterPro" id="IPR050960">
    <property type="entry name" value="AB_hydrolase_4_sf"/>
</dbReference>
<keyword evidence="3" id="KW-1185">Reference proteome</keyword>
<dbReference type="PANTHER" id="PTHR10794:SF63">
    <property type="entry name" value="ALPHA_BETA HYDROLASE 1, ISOFORM A"/>
    <property type="match status" value="1"/>
</dbReference>
<evidence type="ECO:0000313" key="3">
    <source>
        <dbReference type="Proteomes" id="UP001055439"/>
    </source>
</evidence>
<accession>A0A9E7HX65</accession>
<reference evidence="2" key="1">
    <citation type="submission" date="2022-05" db="EMBL/GenBank/DDBJ databases">
        <title>The Musa troglodytarum L. genome provides insights into the mechanism of non-climacteric behaviour and enrichment of carotenoids.</title>
        <authorList>
            <person name="Wang J."/>
        </authorList>
    </citation>
    <scope>NUCLEOTIDE SEQUENCE</scope>
    <source>
        <tissue evidence="2">Leaf</tissue>
    </source>
</reference>
<sequence>MASYFPSVPDEASAIGLLLQAVALVPTAHYLAAAVIFLLVFLYNFLELHFLGDFLRGFRGDPVVLTFDPASRIYQGVVSMCQILHGRQLFSVQDGGTVALDWLLASDVAGGASDTDKVKYLGEDGENTPIAGAVSVCSPWDLVVCDRFISRKLVQRFYDKALTIGLKGYAQLWVGAVREFLNVLHSSEFMHGQIKTPNQGLHCSLESAIDKGPYVNITEDGMVAAMTSEGPDRMTKEDLHDDVLCHVDEPEDEIVLTDQSLLGTDNDTDNVSEPVDSVKEIEAESITKAIHDVTAPVKRSINQVLQHCDISMWLLAYIAIVTTWPLLGSALSVVFKRKLRGVLPASWFRR</sequence>
<feature type="transmembrane region" description="Helical" evidence="1">
    <location>
        <begin position="27"/>
        <end position="46"/>
    </location>
</feature>
<dbReference type="PANTHER" id="PTHR10794">
    <property type="entry name" value="ABHYDROLASE DOMAIN-CONTAINING PROTEIN"/>
    <property type="match status" value="1"/>
</dbReference>
<name>A0A9E7HX65_9LILI</name>
<dbReference type="GO" id="GO:0034338">
    <property type="term" value="F:short-chain carboxylesterase activity"/>
    <property type="evidence" value="ECO:0007669"/>
    <property type="project" value="TreeGrafter"/>
</dbReference>
<evidence type="ECO:0000313" key="2">
    <source>
        <dbReference type="EMBL" id="URE42026.1"/>
    </source>
</evidence>
<dbReference type="OrthoDB" id="247542at2759"/>